<dbReference type="InterPro" id="IPR033948">
    <property type="entry name" value="ETF_beta_N"/>
</dbReference>
<comment type="subunit">
    <text evidence="3">Heterodimer of an alpha and a beta subunit.</text>
</comment>
<dbReference type="Pfam" id="PF01012">
    <property type="entry name" value="ETF"/>
    <property type="match status" value="1"/>
</dbReference>
<dbReference type="InterPro" id="IPR012255">
    <property type="entry name" value="ETF_b"/>
</dbReference>
<accession>A0ABP9H309</accession>
<feature type="domain" description="Electron transfer flavoprotein alpha/beta-subunit N-terminal" evidence="8">
    <location>
        <begin position="27"/>
        <end position="222"/>
    </location>
</feature>
<keyword evidence="5" id="KW-0813">Transport</keyword>
<comment type="similarity">
    <text evidence="2">Belongs to the ETF beta-subunit/FixA family.</text>
</comment>
<dbReference type="InterPro" id="IPR014729">
    <property type="entry name" value="Rossmann-like_a/b/a_fold"/>
</dbReference>
<evidence type="ECO:0000256" key="4">
    <source>
        <dbReference type="ARBA" id="ARBA00016797"/>
    </source>
</evidence>
<dbReference type="SMART" id="SM00893">
    <property type="entry name" value="ETF"/>
    <property type="match status" value="1"/>
</dbReference>
<dbReference type="InterPro" id="IPR014730">
    <property type="entry name" value="ETF_a/b_N"/>
</dbReference>
<reference evidence="10" key="1">
    <citation type="journal article" date="2019" name="Int. J. Syst. Evol. Microbiol.">
        <title>The Global Catalogue of Microorganisms (GCM) 10K type strain sequencing project: providing services to taxonomists for standard genome sequencing and annotation.</title>
        <authorList>
            <consortium name="The Broad Institute Genomics Platform"/>
            <consortium name="The Broad Institute Genome Sequencing Center for Infectious Disease"/>
            <person name="Wu L."/>
            <person name="Ma J."/>
        </authorList>
    </citation>
    <scope>NUCLEOTIDE SEQUENCE [LARGE SCALE GENOMIC DNA]</scope>
    <source>
        <strain evidence="10">JCM 17986</strain>
    </source>
</reference>
<dbReference type="CDD" id="cd01714">
    <property type="entry name" value="ETF_beta"/>
    <property type="match status" value="1"/>
</dbReference>
<keyword evidence="10" id="KW-1185">Reference proteome</keyword>
<comment type="caution">
    <text evidence="9">The sequence shown here is derived from an EMBL/GenBank/DDBJ whole genome shotgun (WGS) entry which is preliminary data.</text>
</comment>
<comment type="function">
    <text evidence="7">The electron transfer flavoprotein serves as a specific electron acceptor for other dehydrogenases. It transfers the electrons to the main respiratory chain via ETF-ubiquinone oxidoreductase (ETF dehydrogenase).</text>
</comment>
<organism evidence="9 10">
    <name type="scientific">Yinghuangia aomiensis</name>
    <dbReference type="NCBI Taxonomy" id="676205"/>
    <lineage>
        <taxon>Bacteria</taxon>
        <taxon>Bacillati</taxon>
        <taxon>Actinomycetota</taxon>
        <taxon>Actinomycetes</taxon>
        <taxon>Kitasatosporales</taxon>
        <taxon>Streptomycetaceae</taxon>
        <taxon>Yinghuangia</taxon>
    </lineage>
</organism>
<name>A0ABP9H309_9ACTN</name>
<comment type="cofactor">
    <cofactor evidence="1">
        <name>FAD</name>
        <dbReference type="ChEBI" id="CHEBI:57692"/>
    </cofactor>
</comment>
<dbReference type="Proteomes" id="UP001500466">
    <property type="component" value="Unassembled WGS sequence"/>
</dbReference>
<sequence>MKLVVLVKHVPDEIVDRPSSAAVFAADMTVDRAQLTGRLSEADEYAVEQAMRIARRRLDVQITAVTMGPPEAIRTLTRALALGADEGVHIVDEALHGSDAQATSRVLAAALARCGFDLVICGVASTDSGMSVVPAMVAERLGVPSVCEADGVWADPGWADGDVIVARREDGDHVEDFAVPMPAVVSVTDRVGEPRYPAFQAIVEARQKTVRTWSLANLRIPADEVGLAASASPVRRVAPHAARRPALLVDGEPDAAAARLARHLTEHQLI</sequence>
<gene>
    <name evidence="9" type="ORF">GCM10023205_20300</name>
</gene>
<evidence type="ECO:0000256" key="2">
    <source>
        <dbReference type="ARBA" id="ARBA00007557"/>
    </source>
</evidence>
<evidence type="ECO:0000259" key="8">
    <source>
        <dbReference type="SMART" id="SM00893"/>
    </source>
</evidence>
<dbReference type="PANTHER" id="PTHR21294">
    <property type="entry name" value="ELECTRON TRANSFER FLAVOPROTEIN BETA-SUBUNIT"/>
    <property type="match status" value="1"/>
</dbReference>
<evidence type="ECO:0000256" key="1">
    <source>
        <dbReference type="ARBA" id="ARBA00001974"/>
    </source>
</evidence>
<evidence type="ECO:0000256" key="7">
    <source>
        <dbReference type="ARBA" id="ARBA00025649"/>
    </source>
</evidence>
<evidence type="ECO:0000313" key="9">
    <source>
        <dbReference type="EMBL" id="GAA4957800.1"/>
    </source>
</evidence>
<dbReference type="PANTHER" id="PTHR21294:SF8">
    <property type="entry name" value="ELECTRON TRANSFER FLAVOPROTEIN SUBUNIT BETA"/>
    <property type="match status" value="1"/>
</dbReference>
<evidence type="ECO:0000256" key="3">
    <source>
        <dbReference type="ARBA" id="ARBA00011355"/>
    </source>
</evidence>
<evidence type="ECO:0000256" key="6">
    <source>
        <dbReference type="ARBA" id="ARBA00022982"/>
    </source>
</evidence>
<dbReference type="SUPFAM" id="SSF52402">
    <property type="entry name" value="Adenine nucleotide alpha hydrolases-like"/>
    <property type="match status" value="1"/>
</dbReference>
<dbReference type="PIRSF" id="PIRSF000090">
    <property type="entry name" value="Beta-ETF"/>
    <property type="match status" value="1"/>
</dbReference>
<keyword evidence="6" id="KW-0249">Electron transport</keyword>
<dbReference type="Gene3D" id="3.40.50.620">
    <property type="entry name" value="HUPs"/>
    <property type="match status" value="1"/>
</dbReference>
<evidence type="ECO:0000313" key="10">
    <source>
        <dbReference type="Proteomes" id="UP001500466"/>
    </source>
</evidence>
<protein>
    <recommendedName>
        <fullName evidence="4">Electron transfer flavoprotein subunit beta</fullName>
    </recommendedName>
</protein>
<dbReference type="RefSeq" id="WP_345675024.1">
    <property type="nucleotide sequence ID" value="NZ_BAABHS010000006.1"/>
</dbReference>
<evidence type="ECO:0000256" key="5">
    <source>
        <dbReference type="ARBA" id="ARBA00022448"/>
    </source>
</evidence>
<dbReference type="EMBL" id="BAABHS010000006">
    <property type="protein sequence ID" value="GAA4957800.1"/>
    <property type="molecule type" value="Genomic_DNA"/>
</dbReference>
<proteinExistence type="inferred from homology"/>